<sequence>MRSTRDAAAIDTGDKSDALRTALAASFARFRRRPTFARDIALVLTLKVLLLIALKYAFFNHPRAADMSMPPAEVARALLSSPASR</sequence>
<dbReference type="Proteomes" id="UP000235616">
    <property type="component" value="Unassembled WGS sequence"/>
</dbReference>
<evidence type="ECO:0000313" key="2">
    <source>
        <dbReference type="EMBL" id="PMS21265.1"/>
    </source>
</evidence>
<organism evidence="2 3">
    <name type="scientific">Trinickia dabaoshanensis</name>
    <dbReference type="NCBI Taxonomy" id="564714"/>
    <lineage>
        <taxon>Bacteria</taxon>
        <taxon>Pseudomonadati</taxon>
        <taxon>Pseudomonadota</taxon>
        <taxon>Betaproteobacteria</taxon>
        <taxon>Burkholderiales</taxon>
        <taxon>Burkholderiaceae</taxon>
        <taxon>Trinickia</taxon>
    </lineage>
</organism>
<dbReference type="EMBL" id="PNYA01000006">
    <property type="protein sequence ID" value="PMS21265.1"/>
    <property type="molecule type" value="Genomic_DNA"/>
</dbReference>
<proteinExistence type="predicted"/>
<dbReference type="RefSeq" id="WP_102645007.1">
    <property type="nucleotide sequence ID" value="NZ_PNYA01000006.1"/>
</dbReference>
<protein>
    <submittedName>
        <fullName evidence="2">Uncharacterized protein</fullName>
    </submittedName>
</protein>
<keyword evidence="1" id="KW-1133">Transmembrane helix</keyword>
<keyword evidence="1" id="KW-0472">Membrane</keyword>
<feature type="transmembrane region" description="Helical" evidence="1">
    <location>
        <begin position="40"/>
        <end position="59"/>
    </location>
</feature>
<dbReference type="OrthoDB" id="9101846at2"/>
<evidence type="ECO:0000256" key="1">
    <source>
        <dbReference type="SAM" id="Phobius"/>
    </source>
</evidence>
<keyword evidence="3" id="KW-1185">Reference proteome</keyword>
<accession>A0A2N7VVT8</accession>
<dbReference type="InterPro" id="IPR054636">
    <property type="entry name" value="CydP"/>
</dbReference>
<gene>
    <name evidence="2" type="ORF">C0Z18_08875</name>
</gene>
<comment type="caution">
    <text evidence="2">The sequence shown here is derived from an EMBL/GenBank/DDBJ whole genome shotgun (WGS) entry which is preliminary data.</text>
</comment>
<keyword evidence="1" id="KW-0812">Transmembrane</keyword>
<dbReference type="NCBIfam" id="NF045611">
    <property type="entry name" value="small_CydP"/>
    <property type="match status" value="1"/>
</dbReference>
<reference evidence="2 3" key="1">
    <citation type="submission" date="2018-01" db="EMBL/GenBank/DDBJ databases">
        <title>Whole genome analyses suggest that Burkholderia sensu lato contains two further novel genera in the rhizoxinica-symbiotica group Mycetohabitans gen. nov., and Trinickia gen. nov.: implications for the evolution of diazotrophy and nodulation in the Burkholderiaceae.</title>
        <authorList>
            <person name="Estrada-de los Santos P."/>
            <person name="Palmer M."/>
            <person name="Chavez-Ramirez B."/>
            <person name="Beukes C."/>
            <person name="Steenkamp E.T."/>
            <person name="Hirsch A.M."/>
            <person name="Manyaka P."/>
            <person name="Maluk M."/>
            <person name="Lafos M."/>
            <person name="Crook M."/>
            <person name="Gross E."/>
            <person name="Simon M.F."/>
            <person name="Bueno dos Reis Junior F."/>
            <person name="Poole P.S."/>
            <person name="Venter S.N."/>
            <person name="James E.K."/>
        </authorList>
    </citation>
    <scope>NUCLEOTIDE SEQUENCE [LARGE SCALE GENOMIC DNA]</scope>
    <source>
        <strain evidence="2 3">GIMN1.004</strain>
    </source>
</reference>
<dbReference type="AlphaFoldDB" id="A0A2N7VVT8"/>
<evidence type="ECO:0000313" key="3">
    <source>
        <dbReference type="Proteomes" id="UP000235616"/>
    </source>
</evidence>
<name>A0A2N7VVT8_9BURK</name>